<sequence length="220" mass="23030">MNVFIIGATGGVGRRLRKRLVNAGHQVTGLHRRDSQKEALEADGVKPVNIDLMNTSSERLAAAMQGCDAVVFSAGAAGAGVDFTDGIDGRGARFAAEAARLAGIQRFLLVSAFPDAGRGKAPSPGFEHYMQVKKQADVMLSATSLDWVILRPGTLVNEAGTGKVNAGLAIPYGTIPRDDVAAVLHSLIEQPEVKRVIIELTGGEQPVNEAVAAMAAFSGR</sequence>
<dbReference type="CDD" id="cd05243">
    <property type="entry name" value="SDR_a5"/>
    <property type="match status" value="1"/>
</dbReference>
<dbReference type="Gene3D" id="3.40.50.720">
    <property type="entry name" value="NAD(P)-binding Rossmann-like Domain"/>
    <property type="match status" value="1"/>
</dbReference>
<keyword evidence="3" id="KW-1185">Reference proteome</keyword>
<dbReference type="RefSeq" id="WP_369896571.1">
    <property type="nucleotide sequence ID" value="NZ_JBGFFX010000016.1"/>
</dbReference>
<name>A0ABV4ED43_9GAMM</name>
<proteinExistence type="predicted"/>
<dbReference type="InterPro" id="IPR036291">
    <property type="entry name" value="NAD(P)-bd_dom_sf"/>
</dbReference>
<dbReference type="SUPFAM" id="SSF51735">
    <property type="entry name" value="NAD(P)-binding Rossmann-fold domains"/>
    <property type="match status" value="1"/>
</dbReference>
<evidence type="ECO:0000313" key="3">
    <source>
        <dbReference type="Proteomes" id="UP001565243"/>
    </source>
</evidence>
<dbReference type="PANTHER" id="PTHR15020:SF50">
    <property type="entry name" value="UPF0659 PROTEIN YMR090W"/>
    <property type="match status" value="1"/>
</dbReference>
<dbReference type="EMBL" id="JBGFFX010000016">
    <property type="protein sequence ID" value="MEY8772856.1"/>
    <property type="molecule type" value="Genomic_DNA"/>
</dbReference>
<dbReference type="InterPro" id="IPR016040">
    <property type="entry name" value="NAD(P)-bd_dom"/>
</dbReference>
<accession>A0ABV4ED43</accession>
<protein>
    <submittedName>
        <fullName evidence="2">SDR family oxidoreductase</fullName>
    </submittedName>
</protein>
<dbReference type="Pfam" id="PF13460">
    <property type="entry name" value="NAD_binding_10"/>
    <property type="match status" value="1"/>
</dbReference>
<evidence type="ECO:0000313" key="2">
    <source>
        <dbReference type="EMBL" id="MEY8772856.1"/>
    </source>
</evidence>
<reference evidence="2 3" key="1">
    <citation type="submission" date="2024-07" db="EMBL/GenBank/DDBJ databases">
        <authorList>
            <person name="Hebao G."/>
        </authorList>
    </citation>
    <scope>NUCLEOTIDE SEQUENCE [LARGE SCALE GENOMIC DNA]</scope>
    <source>
        <strain evidence="2 3">ACCC 02193</strain>
    </source>
</reference>
<evidence type="ECO:0000259" key="1">
    <source>
        <dbReference type="Pfam" id="PF13460"/>
    </source>
</evidence>
<dbReference type="PANTHER" id="PTHR15020">
    <property type="entry name" value="FLAVIN REDUCTASE-RELATED"/>
    <property type="match status" value="1"/>
</dbReference>
<comment type="caution">
    <text evidence="2">The sequence shown here is derived from an EMBL/GenBank/DDBJ whole genome shotgun (WGS) entry which is preliminary data.</text>
</comment>
<gene>
    <name evidence="2" type="ORF">AB6T85_20825</name>
</gene>
<organism evidence="2 3">
    <name type="scientific">Erwinia aeris</name>
    <dbReference type="NCBI Taxonomy" id="3239803"/>
    <lineage>
        <taxon>Bacteria</taxon>
        <taxon>Pseudomonadati</taxon>
        <taxon>Pseudomonadota</taxon>
        <taxon>Gammaproteobacteria</taxon>
        <taxon>Enterobacterales</taxon>
        <taxon>Erwiniaceae</taxon>
        <taxon>Erwinia</taxon>
    </lineage>
</organism>
<feature type="domain" description="NAD(P)-binding" evidence="1">
    <location>
        <begin position="7"/>
        <end position="191"/>
    </location>
</feature>
<dbReference type="Proteomes" id="UP001565243">
    <property type="component" value="Unassembled WGS sequence"/>
</dbReference>